<name>U7UXM0_9MICC</name>
<protein>
    <submittedName>
        <fullName evidence="1">Uncharacterized protein</fullName>
    </submittedName>
</protein>
<dbReference type="HOGENOM" id="CLU_3295924_0_0_11"/>
<accession>U7UXM0</accession>
<dbReference type="AlphaFoldDB" id="U7UXM0"/>
<dbReference type="EMBL" id="AXZG01000068">
    <property type="protein sequence ID" value="ERT64080.1"/>
    <property type="molecule type" value="Genomic_DNA"/>
</dbReference>
<proteinExistence type="predicted"/>
<evidence type="ECO:0000313" key="2">
    <source>
        <dbReference type="Proteomes" id="UP000017174"/>
    </source>
</evidence>
<comment type="caution">
    <text evidence="1">The sequence shown here is derived from an EMBL/GenBank/DDBJ whole genome shotgun (WGS) entry which is preliminary data.</text>
</comment>
<evidence type="ECO:0000313" key="1">
    <source>
        <dbReference type="EMBL" id="ERT64080.1"/>
    </source>
</evidence>
<dbReference type="Proteomes" id="UP000017174">
    <property type="component" value="Unassembled WGS sequence"/>
</dbReference>
<sequence>MLYCPSATRASPILTHADASATPHARPYPVHRPQTGFTWF</sequence>
<organism evidence="1 2">
    <name type="scientific">Rothia aeria F0184</name>
    <dbReference type="NCBI Taxonomy" id="888019"/>
    <lineage>
        <taxon>Bacteria</taxon>
        <taxon>Bacillati</taxon>
        <taxon>Actinomycetota</taxon>
        <taxon>Actinomycetes</taxon>
        <taxon>Micrococcales</taxon>
        <taxon>Micrococcaceae</taxon>
        <taxon>Rothia</taxon>
    </lineage>
</organism>
<reference evidence="1 2" key="1">
    <citation type="submission" date="2013-08" db="EMBL/GenBank/DDBJ databases">
        <authorList>
            <person name="Weinstock G."/>
            <person name="Sodergren E."/>
            <person name="Wylie T."/>
            <person name="Fulton L."/>
            <person name="Fulton R."/>
            <person name="Fronick C."/>
            <person name="O'Laughlin M."/>
            <person name="Godfrey J."/>
            <person name="Miner T."/>
            <person name="Herter B."/>
            <person name="Appelbaum E."/>
            <person name="Cordes M."/>
            <person name="Lek S."/>
            <person name="Wollam A."/>
            <person name="Pepin K.H."/>
            <person name="Palsikar V.B."/>
            <person name="Mitreva M."/>
            <person name="Wilson R.K."/>
        </authorList>
    </citation>
    <scope>NUCLEOTIDE SEQUENCE [LARGE SCALE GENOMIC DNA]</scope>
    <source>
        <strain evidence="1 2">F0184</strain>
    </source>
</reference>
<gene>
    <name evidence="1" type="ORF">HMPREF0742_02455</name>
</gene>